<evidence type="ECO:0000259" key="1">
    <source>
        <dbReference type="Pfam" id="PF06985"/>
    </source>
</evidence>
<dbReference type="Pfam" id="PF06985">
    <property type="entry name" value="HET"/>
    <property type="match status" value="1"/>
</dbReference>
<sequence length="625" mass="71171">MDIVQPLSLKTTATHTQQRSSYMLLSVDQDPAKSFLQSRQVGLQMNVELLRFWVSTCQSGHGDVCESLGWASTSELHIPHFRLIDIRNRVVVNTSIQYKYIALSYVWGHASKQFFISTKHNSIDSRGEPKELRLPHRLPKTIEDAMSLTQALRVDYLWVDALCIIQDNHSTKDAQISSMDLVYASAIMTIAAADGDDVQAGLPGLRTRVQYQKIEEINGVKVANKLPSSVESINSSTWNSRAWTFQERILSKRCLILTKFQAFYQCCQEVWCEDTYAENEDCQPSPLIRGRHLQIFQPAASPEDYNHAFEIYAHIIASYTVKSLTFQADILRALSGALRLLERKFSVKFLWGLPDRRLDYALLWQPCQPLPIRNCSGVNRYLRWTGYGPNDAMYPSWSWAAWLGKVMYQPDSSTMSETRQKLVWFSEHNIISEGQAPNPLYYELDVQMTGTEPEESNLPRSSLENGVLRFWTTAAKFDGKFDVKFEPYDSVPGPHKISDGGTLRNVLLVDRKGIEAGEIILDKTLPLSESGNLEFIVISLAKRTKRTVWNSGWGGRVGKGTSVQFDTSTGNLGKKDWEEEDKPWSSYNVMLVTRRHRFSYRIGVGTIHVDAWKFANPTWQLIELA</sequence>
<feature type="domain" description="Heterokaryon incompatibility" evidence="1">
    <location>
        <begin position="100"/>
        <end position="247"/>
    </location>
</feature>
<dbReference type="OrthoDB" id="2958217at2759"/>
<dbReference type="EMBL" id="CAJPDT010000045">
    <property type="protein sequence ID" value="CAF9927101.1"/>
    <property type="molecule type" value="Genomic_DNA"/>
</dbReference>
<evidence type="ECO:0000313" key="3">
    <source>
        <dbReference type="Proteomes" id="UP000664534"/>
    </source>
</evidence>
<dbReference type="PANTHER" id="PTHR33112:SF12">
    <property type="entry name" value="HETEROKARYON INCOMPATIBILITY DOMAIN-CONTAINING PROTEIN"/>
    <property type="match status" value="1"/>
</dbReference>
<dbReference type="InterPro" id="IPR010730">
    <property type="entry name" value="HET"/>
</dbReference>
<evidence type="ECO:0000313" key="2">
    <source>
        <dbReference type="EMBL" id="CAF9927101.1"/>
    </source>
</evidence>
<comment type="caution">
    <text evidence="2">The sequence shown here is derived from an EMBL/GenBank/DDBJ whole genome shotgun (WGS) entry which is preliminary data.</text>
</comment>
<keyword evidence="3" id="KW-1185">Reference proteome</keyword>
<organism evidence="2 3">
    <name type="scientific">Imshaugia aleurites</name>
    <dbReference type="NCBI Taxonomy" id="172621"/>
    <lineage>
        <taxon>Eukaryota</taxon>
        <taxon>Fungi</taxon>
        <taxon>Dikarya</taxon>
        <taxon>Ascomycota</taxon>
        <taxon>Pezizomycotina</taxon>
        <taxon>Lecanoromycetes</taxon>
        <taxon>OSLEUM clade</taxon>
        <taxon>Lecanoromycetidae</taxon>
        <taxon>Lecanorales</taxon>
        <taxon>Lecanorineae</taxon>
        <taxon>Parmeliaceae</taxon>
        <taxon>Imshaugia</taxon>
    </lineage>
</organism>
<dbReference type="PANTHER" id="PTHR33112">
    <property type="entry name" value="DOMAIN PROTEIN, PUTATIVE-RELATED"/>
    <property type="match status" value="1"/>
</dbReference>
<dbReference type="Proteomes" id="UP000664534">
    <property type="component" value="Unassembled WGS sequence"/>
</dbReference>
<gene>
    <name evidence="2" type="ORF">IMSHALPRED_007122</name>
</gene>
<name>A0A8H3FJI3_9LECA</name>
<dbReference type="AlphaFoldDB" id="A0A8H3FJI3"/>
<reference evidence="2" key="1">
    <citation type="submission" date="2021-03" db="EMBL/GenBank/DDBJ databases">
        <authorList>
            <person name="Tagirdzhanova G."/>
        </authorList>
    </citation>
    <scope>NUCLEOTIDE SEQUENCE</scope>
</reference>
<protein>
    <recommendedName>
        <fullName evidence="1">Heterokaryon incompatibility domain-containing protein</fullName>
    </recommendedName>
</protein>
<accession>A0A8H3FJI3</accession>
<proteinExistence type="predicted"/>